<sequence>MLQKYPTLKEECADAGYRNPLEEFVRTLLNKTIAISERISQEWAILPKRWIVERTFAWLNHEYWFSKKGGRGSDLS</sequence>
<protein>
    <recommendedName>
        <fullName evidence="3">Transposase DDE domain protein</fullName>
    </recommendedName>
</protein>
<dbReference type="Proteomes" id="UP000026922">
    <property type="component" value="Unassembled WGS sequence"/>
</dbReference>
<evidence type="ECO:0000313" key="1">
    <source>
        <dbReference type="EMBL" id="ETZ05471.1"/>
    </source>
</evidence>
<organism evidence="1 2">
    <name type="scientific">Holospora undulata HU1</name>
    <dbReference type="NCBI Taxonomy" id="1321371"/>
    <lineage>
        <taxon>Bacteria</taxon>
        <taxon>Pseudomonadati</taxon>
        <taxon>Pseudomonadota</taxon>
        <taxon>Alphaproteobacteria</taxon>
        <taxon>Holosporales</taxon>
        <taxon>Holosporaceae</taxon>
        <taxon>Holospora</taxon>
    </lineage>
</organism>
<accession>A0A061JH23</accession>
<evidence type="ECO:0008006" key="3">
    <source>
        <dbReference type="Google" id="ProtNLM"/>
    </source>
</evidence>
<gene>
    <name evidence="1" type="ORF">K737_300093</name>
</gene>
<keyword evidence="2" id="KW-1185">Reference proteome</keyword>
<proteinExistence type="predicted"/>
<reference evidence="1 2" key="1">
    <citation type="journal article" date="2013" name="Genome Announc.">
        <title>Draft Genome Sequence of Holospora undulata Strain HU1, a Micronucleus-Specific Symbiont of the Ciliate Paramecium caudatum.</title>
        <authorList>
            <person name="Dohra H."/>
            <person name="Suzuki H."/>
            <person name="Suzuki T."/>
            <person name="Tanaka K."/>
            <person name="Fujishima M."/>
        </authorList>
    </citation>
    <scope>NUCLEOTIDE SEQUENCE [LARGE SCALE GENOMIC DNA]</scope>
    <source>
        <strain evidence="1 2">HU1</strain>
    </source>
</reference>
<dbReference type="AlphaFoldDB" id="A0A061JH23"/>
<comment type="caution">
    <text evidence="1">The sequence shown here is derived from an EMBL/GenBank/DDBJ whole genome shotgun (WGS) entry which is preliminary data.</text>
</comment>
<dbReference type="EMBL" id="ARPM03000041">
    <property type="protein sequence ID" value="ETZ05471.1"/>
    <property type="molecule type" value="Genomic_DNA"/>
</dbReference>
<evidence type="ECO:0000313" key="2">
    <source>
        <dbReference type="Proteomes" id="UP000026922"/>
    </source>
</evidence>
<name>A0A061JH23_9PROT</name>